<dbReference type="InterPro" id="IPR011006">
    <property type="entry name" value="CheY-like_superfamily"/>
</dbReference>
<dbReference type="Pfam" id="PF08376">
    <property type="entry name" value="NIT"/>
    <property type="match status" value="1"/>
</dbReference>
<organism evidence="3 4">
    <name type="scientific">Thauera sinica</name>
    <dbReference type="NCBI Taxonomy" id="2665146"/>
    <lineage>
        <taxon>Bacteria</taxon>
        <taxon>Pseudomonadati</taxon>
        <taxon>Pseudomonadota</taxon>
        <taxon>Betaproteobacteria</taxon>
        <taxon>Rhodocyclales</taxon>
        <taxon>Zoogloeaceae</taxon>
        <taxon>Thauera</taxon>
    </lineage>
</organism>
<dbReference type="Gene3D" id="1.10.10.10">
    <property type="entry name" value="Winged helix-like DNA-binding domain superfamily/Winged helix DNA-binding domain"/>
    <property type="match status" value="1"/>
</dbReference>
<evidence type="ECO:0000259" key="1">
    <source>
        <dbReference type="PROSITE" id="PS50906"/>
    </source>
</evidence>
<accession>A0ABW1AS44</accession>
<dbReference type="PROSITE" id="PS50921">
    <property type="entry name" value="ANTAR"/>
    <property type="match status" value="1"/>
</dbReference>
<dbReference type="InterPro" id="IPR005561">
    <property type="entry name" value="ANTAR"/>
</dbReference>
<protein>
    <submittedName>
        <fullName evidence="3">Nitrate- and nitrite sensing domain-containing protein</fullName>
    </submittedName>
</protein>
<evidence type="ECO:0000313" key="4">
    <source>
        <dbReference type="Proteomes" id="UP001595974"/>
    </source>
</evidence>
<dbReference type="Pfam" id="PF03861">
    <property type="entry name" value="ANTAR"/>
    <property type="match status" value="1"/>
</dbReference>
<proteinExistence type="predicted"/>
<dbReference type="SUPFAM" id="SSF52172">
    <property type="entry name" value="CheY-like"/>
    <property type="match status" value="1"/>
</dbReference>
<dbReference type="InterPro" id="IPR013587">
    <property type="entry name" value="Nitrate/nitrite_sensing"/>
</dbReference>
<dbReference type="InterPro" id="IPR036388">
    <property type="entry name" value="WH-like_DNA-bd_sf"/>
</dbReference>
<dbReference type="PROSITE" id="PS50906">
    <property type="entry name" value="NIT"/>
    <property type="match status" value="1"/>
</dbReference>
<dbReference type="EMBL" id="JBHSOG010000047">
    <property type="protein sequence ID" value="MFC5770102.1"/>
    <property type="molecule type" value="Genomic_DNA"/>
</dbReference>
<feature type="domain" description="NIT" evidence="1">
    <location>
        <begin position="30"/>
        <end position="286"/>
    </location>
</feature>
<dbReference type="InterPro" id="IPR010910">
    <property type="entry name" value="Nitrate/nitrite_sensing_bac"/>
</dbReference>
<gene>
    <name evidence="3" type="ORF">ACFPTN_12040</name>
</gene>
<comment type="caution">
    <text evidence="3">The sequence shown here is derived from an EMBL/GenBank/DDBJ whole genome shotgun (WGS) entry which is preliminary data.</text>
</comment>
<evidence type="ECO:0000259" key="2">
    <source>
        <dbReference type="PROSITE" id="PS50921"/>
    </source>
</evidence>
<name>A0ABW1AS44_9RHOO</name>
<dbReference type="SMART" id="SM01012">
    <property type="entry name" value="ANTAR"/>
    <property type="match status" value="1"/>
</dbReference>
<sequence>MQSPLIFLVAARRCEIHDLEQLALSCDLVQAVSGLVHRLQRERGTSNLYLASADARFDAQRAEHVGATRSAEDGVHTWLDGLAPDAGEAAPGGARLFTRIAMALHALDALPSLRAQVAARQCRAAEATQRYSRIVAALLALVFEAADIAVDPSVSRLLVSMFNLMQGKEFAGQERAAGAAAFAAGRLDADGAQTLSHLIEAQEQCLQRFEAFGTADSLRQWRALQALMPLPELERLRRRLMSSPTGGGLDRALADTWFDCCSQRLDLIHQAEAHLARGLKDECARRIDATRAELGDQESLLATLSASMPGEGLPAPAAGAEAGEPAAVDPAGAAAEPLGPRLTRSIVETMQAQSRRLQQMSDELAAVRAALDERKLVERAKGLLMAHHGVGEDEAYRLLRQTAMNQGRRLVDVARTLLDMSDLLPPRA</sequence>
<evidence type="ECO:0000313" key="3">
    <source>
        <dbReference type="EMBL" id="MFC5770102.1"/>
    </source>
</evidence>
<dbReference type="RefSeq" id="WP_096445181.1">
    <property type="nucleotide sequence ID" value="NZ_JBHSOG010000047.1"/>
</dbReference>
<feature type="domain" description="ANTAR" evidence="2">
    <location>
        <begin position="357"/>
        <end position="418"/>
    </location>
</feature>
<keyword evidence="4" id="KW-1185">Reference proteome</keyword>
<dbReference type="Proteomes" id="UP001595974">
    <property type="component" value="Unassembled WGS sequence"/>
</dbReference>
<reference evidence="4" key="1">
    <citation type="journal article" date="2019" name="Int. J. Syst. Evol. Microbiol.">
        <title>The Global Catalogue of Microorganisms (GCM) 10K type strain sequencing project: providing services to taxonomists for standard genome sequencing and annotation.</title>
        <authorList>
            <consortium name="The Broad Institute Genomics Platform"/>
            <consortium name="The Broad Institute Genome Sequencing Center for Infectious Disease"/>
            <person name="Wu L."/>
            <person name="Ma J."/>
        </authorList>
    </citation>
    <scope>NUCLEOTIDE SEQUENCE [LARGE SCALE GENOMIC DNA]</scope>
    <source>
        <strain evidence="4">SHR3</strain>
    </source>
</reference>